<protein>
    <submittedName>
        <fullName evidence="2">Uncharacterized protein</fullName>
    </submittedName>
</protein>
<feature type="compositionally biased region" description="Basic and acidic residues" evidence="1">
    <location>
        <begin position="287"/>
        <end position="299"/>
    </location>
</feature>
<feature type="region of interest" description="Disordered" evidence="1">
    <location>
        <begin position="205"/>
        <end position="299"/>
    </location>
</feature>
<evidence type="ECO:0000256" key="1">
    <source>
        <dbReference type="SAM" id="MobiDB-lite"/>
    </source>
</evidence>
<dbReference type="AlphaFoldDB" id="A0A2H1IR43"/>
<proteinExistence type="predicted"/>
<accession>A0A2H1IR43</accession>
<feature type="compositionally biased region" description="Basic and acidic residues" evidence="1">
    <location>
        <begin position="211"/>
        <end position="242"/>
    </location>
</feature>
<sequence length="315" mass="34620">MTAHNGFNDDNDDFTTQTGGAGAAGADDRKDSPNTDENTAAGDASRPEADRDRSGEADKAEATENDSAARTEPVNDAESGDGKGEDTDTDLPQLLREFSHVLRREFRAAAADSGFDPREFGRMRRGRRRWDSDEVVADGAAYPEEPVTYGPPRGRGGWGPSKNIDPEELRQRFRDMRDGVGDRLEEVLTSEEFANLKASLSKIVDNFGSDRCGDDSDRHDGPHDREHPHDHDDHRGGPDRHGPHGPRGGNGDRNRRRGGGRGRRGFGSNFGPGFGPGRRGFDPFGWADERRSREQEVQEAFERGFAAGFEQGRNS</sequence>
<feature type="compositionally biased region" description="Low complexity" evidence="1">
    <location>
        <begin position="1"/>
        <end position="18"/>
    </location>
</feature>
<dbReference type="Proteomes" id="UP000234641">
    <property type="component" value="Unassembled WGS sequence"/>
</dbReference>
<feature type="compositionally biased region" description="Basic residues" evidence="1">
    <location>
        <begin position="254"/>
        <end position="264"/>
    </location>
</feature>
<feature type="compositionally biased region" description="Gly residues" evidence="1">
    <location>
        <begin position="268"/>
        <end position="278"/>
    </location>
</feature>
<evidence type="ECO:0000313" key="3">
    <source>
        <dbReference type="Proteomes" id="UP000234641"/>
    </source>
</evidence>
<feature type="region of interest" description="Disordered" evidence="1">
    <location>
        <begin position="1"/>
        <end position="95"/>
    </location>
</feature>
<feature type="compositionally biased region" description="Basic and acidic residues" evidence="1">
    <location>
        <begin position="45"/>
        <end position="62"/>
    </location>
</feature>
<evidence type="ECO:0000313" key="2">
    <source>
        <dbReference type="EMBL" id="SMX77580.1"/>
    </source>
</evidence>
<feature type="region of interest" description="Disordered" evidence="1">
    <location>
        <begin position="127"/>
        <end position="167"/>
    </location>
</feature>
<name>A0A2H1IR43_BRELN</name>
<dbReference type="EMBL" id="FXYY01000006">
    <property type="protein sequence ID" value="SMX77580.1"/>
    <property type="molecule type" value="Genomic_DNA"/>
</dbReference>
<reference evidence="2 3" key="1">
    <citation type="submission" date="2017-03" db="EMBL/GenBank/DDBJ databases">
        <authorList>
            <person name="Afonso C.L."/>
            <person name="Miller P.J."/>
            <person name="Scott M.A."/>
            <person name="Spackman E."/>
            <person name="Goraichik I."/>
            <person name="Dimitrov K.M."/>
            <person name="Suarez D.L."/>
            <person name="Swayne D.E."/>
        </authorList>
    </citation>
    <scope>NUCLEOTIDE SEQUENCE [LARGE SCALE GENOMIC DNA]</scope>
    <source>
        <strain evidence="2 3">ATCC 9172</strain>
    </source>
</reference>
<organism evidence="2 3">
    <name type="scientific">Brevibacterium linens ATCC 9172</name>
    <dbReference type="NCBI Taxonomy" id="1255617"/>
    <lineage>
        <taxon>Bacteria</taxon>
        <taxon>Bacillati</taxon>
        <taxon>Actinomycetota</taxon>
        <taxon>Actinomycetes</taxon>
        <taxon>Micrococcales</taxon>
        <taxon>Brevibacteriaceae</taxon>
        <taxon>Brevibacterium</taxon>
    </lineage>
</organism>
<gene>
    <name evidence="2" type="ORF">BLIN9172_01344</name>
</gene>
<dbReference type="RefSeq" id="WP_101554370.1">
    <property type="nucleotide sequence ID" value="NZ_FXYY01000006.1"/>
</dbReference>